<evidence type="ECO:0000313" key="5">
    <source>
        <dbReference type="EMBL" id="TSE08047.1"/>
    </source>
</evidence>
<evidence type="ECO:0000256" key="2">
    <source>
        <dbReference type="ARBA" id="ARBA00022747"/>
    </source>
</evidence>
<evidence type="ECO:0000256" key="3">
    <source>
        <dbReference type="ARBA" id="ARBA00023125"/>
    </source>
</evidence>
<dbReference type="Gene3D" id="3.90.220.20">
    <property type="entry name" value="DNA methylase specificity domains"/>
    <property type="match status" value="2"/>
</dbReference>
<feature type="domain" description="Type I restriction modification DNA specificity" evidence="4">
    <location>
        <begin position="37"/>
        <end position="184"/>
    </location>
</feature>
<dbReference type="GO" id="GO:0009307">
    <property type="term" value="P:DNA restriction-modification system"/>
    <property type="evidence" value="ECO:0007669"/>
    <property type="project" value="UniProtKB-KW"/>
</dbReference>
<evidence type="ECO:0000256" key="1">
    <source>
        <dbReference type="ARBA" id="ARBA00010923"/>
    </source>
</evidence>
<keyword evidence="6" id="KW-1185">Reference proteome</keyword>
<dbReference type="PANTHER" id="PTHR30408">
    <property type="entry name" value="TYPE-1 RESTRICTION ENZYME ECOKI SPECIFICITY PROTEIN"/>
    <property type="match status" value="1"/>
</dbReference>
<evidence type="ECO:0000259" key="4">
    <source>
        <dbReference type="Pfam" id="PF01420"/>
    </source>
</evidence>
<dbReference type="AlphaFoldDB" id="A0A554VJI0"/>
<evidence type="ECO:0000313" key="6">
    <source>
        <dbReference type="Proteomes" id="UP000318833"/>
    </source>
</evidence>
<protein>
    <recommendedName>
        <fullName evidence="4">Type I restriction modification DNA specificity domain-containing protein</fullName>
    </recommendedName>
</protein>
<reference evidence="5 6" key="1">
    <citation type="submission" date="2019-07" db="EMBL/GenBank/DDBJ databases">
        <title>The draft genome sequence of Aquimarina algiphila M91.</title>
        <authorList>
            <person name="Meng X."/>
        </authorList>
    </citation>
    <scope>NUCLEOTIDE SEQUENCE [LARGE SCALE GENOMIC DNA]</scope>
    <source>
        <strain evidence="5 6">M91</strain>
    </source>
</reference>
<dbReference type="PANTHER" id="PTHR30408:SF12">
    <property type="entry name" value="TYPE I RESTRICTION ENZYME MJAVIII SPECIFICITY SUBUNIT"/>
    <property type="match status" value="1"/>
</dbReference>
<dbReference type="Gene3D" id="1.10.287.1120">
    <property type="entry name" value="Bipartite methylase S protein"/>
    <property type="match status" value="1"/>
</dbReference>
<name>A0A554VJI0_9FLAO</name>
<dbReference type="CDD" id="cd17246">
    <property type="entry name" value="RMtype1_S_SonII-TRD2-CR2_like"/>
    <property type="match status" value="1"/>
</dbReference>
<keyword evidence="3" id="KW-0238">DNA-binding</keyword>
<dbReference type="InterPro" id="IPR044946">
    <property type="entry name" value="Restrct_endonuc_typeI_TRD_sf"/>
</dbReference>
<keyword evidence="2" id="KW-0680">Restriction system</keyword>
<gene>
    <name evidence="5" type="ORF">FOF46_14210</name>
</gene>
<dbReference type="EMBL" id="VLNR01000027">
    <property type="protein sequence ID" value="TSE08047.1"/>
    <property type="molecule type" value="Genomic_DNA"/>
</dbReference>
<sequence>MKDNLIIDKFQLPQNWEIETLENLTTQIVDGTHHTPHYTNYGVPFLRVTDVQTKEIDRNNIKYISKTEHKDLIKRCKPVNGDLLLSKNGTIGIPKVVDWNWEFSIFVSLALIKLKPQLDVHFLAHFLKSDITKWQILRRAKQGTVTNLHLEEIREVEIPKLSLIHQKKIAQILSVCDAVIEKTEEAIAKYQAIKKGMMQDLFTRGIDIHTGKLRPKYKDAPEFYKESELGMIPKEWKMKRLENCGMFSKGHNIPKYLLSSEGFGCILYGQLYTKFDNTILNVESKVPKETFKHLTSLKYGSILFAGSGETHKDIGKSAVFLIDEKTFAGGDIVILELYQEYFKPYFGYFLNFEHIQRQKSRLGQGSSVIHIYSNHLGGINMSLPDKIEQEKIYNKINLIDRQIKNEQSTLHKYQQIKTGLMHDLLTGKVEVTFNEEKYHGRI</sequence>
<dbReference type="InterPro" id="IPR000055">
    <property type="entry name" value="Restrct_endonuc_typeI_TRD"/>
</dbReference>
<dbReference type="OrthoDB" id="2234796at2"/>
<dbReference type="SUPFAM" id="SSF116734">
    <property type="entry name" value="DNA methylase specificity domain"/>
    <property type="match status" value="2"/>
</dbReference>
<comment type="similarity">
    <text evidence="1">Belongs to the type-I restriction system S methylase family.</text>
</comment>
<accession>A0A554VJI0</accession>
<dbReference type="InterPro" id="IPR052021">
    <property type="entry name" value="Type-I_RS_S_subunit"/>
</dbReference>
<proteinExistence type="inferred from homology"/>
<dbReference type="Proteomes" id="UP000318833">
    <property type="component" value="Unassembled WGS sequence"/>
</dbReference>
<dbReference type="RefSeq" id="WP_143916890.1">
    <property type="nucleotide sequence ID" value="NZ_CANMXV010000020.1"/>
</dbReference>
<dbReference type="GO" id="GO:0003677">
    <property type="term" value="F:DNA binding"/>
    <property type="evidence" value="ECO:0007669"/>
    <property type="project" value="UniProtKB-KW"/>
</dbReference>
<comment type="caution">
    <text evidence="5">The sequence shown here is derived from an EMBL/GenBank/DDBJ whole genome shotgun (WGS) entry which is preliminary data.</text>
</comment>
<dbReference type="Pfam" id="PF01420">
    <property type="entry name" value="Methylase_S"/>
    <property type="match status" value="1"/>
</dbReference>
<organism evidence="5 6">
    <name type="scientific">Aquimarina algiphila</name>
    <dbReference type="NCBI Taxonomy" id="2047982"/>
    <lineage>
        <taxon>Bacteria</taxon>
        <taxon>Pseudomonadati</taxon>
        <taxon>Bacteroidota</taxon>
        <taxon>Flavobacteriia</taxon>
        <taxon>Flavobacteriales</taxon>
        <taxon>Flavobacteriaceae</taxon>
        <taxon>Aquimarina</taxon>
    </lineage>
</organism>